<dbReference type="Gene3D" id="2.60.40.10">
    <property type="entry name" value="Immunoglobulins"/>
    <property type="match status" value="2"/>
</dbReference>
<dbReference type="InterPro" id="IPR006047">
    <property type="entry name" value="GH13_cat_dom"/>
</dbReference>
<dbReference type="Gene3D" id="2.60.40.1180">
    <property type="entry name" value="Golgi alpha-mannosidase II"/>
    <property type="match status" value="1"/>
</dbReference>
<sequence>MKKKIVAFFMVMMCVVCQLNVPVSASTSALGPVTPKDVVYQIITDRFADGDPSNNVPSSAQLFDDSNNDNKGDGDDLKLYQGGDFQGIIDKIPYLKGMGVTAVWISAPYENRDTPIIDYQPGGSQDIWTSFHGYHVRNYFATNKHFGSMKKFEQLRDALHANGIKLVIDFVTNHSSRWLNPTDNFSPEDGKLYEPDKDSNGNYVFDANGEPVDLNGDGQLENLLADPHNDTQGFFHGLGDRGGDTSSFGFRHKELGSLADYSQENGVVVEYLEKAAQFWVDKGIDGLRHDATLHMNPAFVKGLKDSIDSKSNGPLTHFGEFFIGRPDPKYDEYQSFPDRTGVNNLDFEFFRCITSTFGDFSTSMADFGNMLCYTTSDYTYENQTVTFLDNHDVTRFGYYQARREVYNAALVALLTSRGTPNIYYGTEQYMTPNTNSDVGGRMFMEVDSSFNTSTDAYNIIKNMSDLRQENDALAYGTTQILYSNNDVLVMTRKFFDKEVLIAINRQPDNSVAVNTNVTTGFADGNYNDELNGIMKACGIVVSNGGKVYVGTLPGGYAGVWSYNPNNNGPKIGNVMSTMGRAGNKVYIYGNNLDGNVDVKFDNVSASVVSNTANYIEAIVPNVAAGEVNITVTNNGSTSNTFGYTVLSGDQVQTIFRVNANTGFGDTIHVVGSIPELGNWDTNKCTEAMMNPNYPQWFLPVSVPANTSFEFKFIKKDANGNVTWESGSNRVFTSTSDINGTSETPVYNWN</sequence>
<dbReference type="RefSeq" id="WP_212693346.1">
    <property type="nucleotide sequence ID" value="NZ_CP058561.1"/>
</dbReference>
<dbReference type="GO" id="GO:0005975">
    <property type="term" value="P:carbohydrate metabolic process"/>
    <property type="evidence" value="ECO:0007669"/>
    <property type="project" value="InterPro"/>
</dbReference>
<evidence type="ECO:0000313" key="10">
    <source>
        <dbReference type="EMBL" id="QUH29232.1"/>
    </source>
</evidence>
<feature type="domain" description="CBM20" evidence="9">
    <location>
        <begin position="645"/>
        <end position="749"/>
    </location>
</feature>
<dbReference type="CDD" id="cd11320">
    <property type="entry name" value="AmyAc_AmyMalt_CGTase_like"/>
    <property type="match status" value="1"/>
</dbReference>
<dbReference type="CDD" id="cd05467">
    <property type="entry name" value="CBM20"/>
    <property type="match status" value="1"/>
</dbReference>
<dbReference type="SMART" id="SM00632">
    <property type="entry name" value="Aamy_C"/>
    <property type="match status" value="1"/>
</dbReference>
<dbReference type="GO" id="GO:2001070">
    <property type="term" value="F:starch binding"/>
    <property type="evidence" value="ECO:0007669"/>
    <property type="project" value="InterPro"/>
</dbReference>
<feature type="region of interest" description="Disordered" evidence="7">
    <location>
        <begin position="50"/>
        <end position="69"/>
    </location>
</feature>
<dbReference type="PROSITE" id="PS51166">
    <property type="entry name" value="CBM20"/>
    <property type="match status" value="1"/>
</dbReference>
<dbReference type="GO" id="GO:0046872">
    <property type="term" value="F:metal ion binding"/>
    <property type="evidence" value="ECO:0007669"/>
    <property type="project" value="UniProtKB-KW"/>
</dbReference>
<dbReference type="InterPro" id="IPR013780">
    <property type="entry name" value="Glyco_hydro_b"/>
</dbReference>
<dbReference type="SUPFAM" id="SSF51445">
    <property type="entry name" value="(Trans)glycosidases"/>
    <property type="match status" value="1"/>
</dbReference>
<proteinExistence type="inferred from homology"/>
<dbReference type="Proteomes" id="UP000677305">
    <property type="component" value="Chromosome"/>
</dbReference>
<dbReference type="Gene3D" id="3.20.20.80">
    <property type="entry name" value="Glycosidases"/>
    <property type="match status" value="1"/>
</dbReference>
<dbReference type="SUPFAM" id="SSF81296">
    <property type="entry name" value="E set domains"/>
    <property type="match status" value="1"/>
</dbReference>
<accession>A0A8J8MA99</accession>
<dbReference type="PANTHER" id="PTHR10357">
    <property type="entry name" value="ALPHA-AMYLASE FAMILY MEMBER"/>
    <property type="match status" value="1"/>
</dbReference>
<dbReference type="PANTHER" id="PTHR10357:SF215">
    <property type="entry name" value="ALPHA-AMYLASE 1"/>
    <property type="match status" value="1"/>
</dbReference>
<dbReference type="InterPro" id="IPR014756">
    <property type="entry name" value="Ig_E-set"/>
</dbReference>
<keyword evidence="3" id="KW-0479">Metal-binding</keyword>
<dbReference type="Pfam" id="PF01833">
    <property type="entry name" value="TIG"/>
    <property type="match status" value="1"/>
</dbReference>
<dbReference type="GO" id="GO:0004556">
    <property type="term" value="F:alpha-amylase activity"/>
    <property type="evidence" value="ECO:0007669"/>
    <property type="project" value="InterPro"/>
</dbReference>
<evidence type="ECO:0000256" key="3">
    <source>
        <dbReference type="ARBA" id="ARBA00022723"/>
    </source>
</evidence>
<evidence type="ECO:0000313" key="11">
    <source>
        <dbReference type="Proteomes" id="UP000677305"/>
    </source>
</evidence>
<evidence type="ECO:0000256" key="7">
    <source>
        <dbReference type="SAM" id="MobiDB-lite"/>
    </source>
</evidence>
<keyword evidence="5" id="KW-0106">Calcium</keyword>
<keyword evidence="11" id="KW-1185">Reference proteome</keyword>
<feature type="signal peptide" evidence="8">
    <location>
        <begin position="1"/>
        <end position="25"/>
    </location>
</feature>
<dbReference type="Pfam" id="PF00128">
    <property type="entry name" value="Alpha-amylase"/>
    <property type="match status" value="1"/>
</dbReference>
<dbReference type="InterPro" id="IPR006046">
    <property type="entry name" value="Alpha_amylase"/>
</dbReference>
<gene>
    <name evidence="10" type="ORF">HYG85_09955</name>
</gene>
<dbReference type="InterPro" id="IPR013784">
    <property type="entry name" value="Carb-bd-like_fold"/>
</dbReference>
<dbReference type="PRINTS" id="PR00110">
    <property type="entry name" value="ALPHAAMYLASE"/>
</dbReference>
<dbReference type="InterPro" id="IPR002909">
    <property type="entry name" value="IPT_dom"/>
</dbReference>
<feature type="compositionally biased region" description="Polar residues" evidence="7">
    <location>
        <begin position="52"/>
        <end position="61"/>
    </location>
</feature>
<evidence type="ECO:0000256" key="8">
    <source>
        <dbReference type="SAM" id="SignalP"/>
    </source>
</evidence>
<dbReference type="InterPro" id="IPR031319">
    <property type="entry name" value="A-amylase_C"/>
</dbReference>
<comment type="cofactor">
    <cofactor evidence="1">
        <name>Ca(2+)</name>
        <dbReference type="ChEBI" id="CHEBI:29108"/>
    </cofactor>
</comment>
<evidence type="ECO:0000256" key="6">
    <source>
        <dbReference type="RuleBase" id="RU003615"/>
    </source>
</evidence>
<dbReference type="AlphaFoldDB" id="A0A8J8MA99"/>
<organism evidence="10 11">
    <name type="scientific">Vallitalea guaymasensis</name>
    <dbReference type="NCBI Taxonomy" id="1185412"/>
    <lineage>
        <taxon>Bacteria</taxon>
        <taxon>Bacillati</taxon>
        <taxon>Bacillota</taxon>
        <taxon>Clostridia</taxon>
        <taxon>Lachnospirales</taxon>
        <taxon>Vallitaleaceae</taxon>
        <taxon>Vallitalea</taxon>
    </lineage>
</organism>
<reference evidence="10 11" key="1">
    <citation type="submission" date="2020-07" db="EMBL/GenBank/DDBJ databases">
        <title>Vallitalea guaymasensis genome.</title>
        <authorList>
            <person name="Postec A."/>
        </authorList>
    </citation>
    <scope>NUCLEOTIDE SEQUENCE [LARGE SCALE GENOMIC DNA]</scope>
    <source>
        <strain evidence="10 11">Ra1766G1</strain>
    </source>
</reference>
<dbReference type="InterPro" id="IPR017853">
    <property type="entry name" value="GH"/>
</dbReference>
<dbReference type="SMART" id="SM00642">
    <property type="entry name" value="Aamy"/>
    <property type="match status" value="1"/>
</dbReference>
<dbReference type="EMBL" id="CP058561">
    <property type="protein sequence ID" value="QUH29232.1"/>
    <property type="molecule type" value="Genomic_DNA"/>
</dbReference>
<feature type="chain" id="PRO_5035166263" evidence="8">
    <location>
        <begin position="26"/>
        <end position="749"/>
    </location>
</feature>
<dbReference type="InterPro" id="IPR002044">
    <property type="entry name" value="CBM20"/>
</dbReference>
<evidence type="ECO:0000259" key="9">
    <source>
        <dbReference type="PROSITE" id="PS51166"/>
    </source>
</evidence>
<evidence type="ECO:0000256" key="2">
    <source>
        <dbReference type="ARBA" id="ARBA00008061"/>
    </source>
</evidence>
<evidence type="ECO:0000256" key="4">
    <source>
        <dbReference type="ARBA" id="ARBA00022729"/>
    </source>
</evidence>
<name>A0A8J8MA99_9FIRM</name>
<dbReference type="SUPFAM" id="SSF51011">
    <property type="entry name" value="Glycosyl hydrolase domain"/>
    <property type="match status" value="1"/>
</dbReference>
<comment type="similarity">
    <text evidence="2 6">Belongs to the glycosyl hydrolase 13 family.</text>
</comment>
<evidence type="ECO:0000256" key="5">
    <source>
        <dbReference type="ARBA" id="ARBA00022837"/>
    </source>
</evidence>
<dbReference type="SUPFAM" id="SSF49452">
    <property type="entry name" value="Starch-binding domain-like"/>
    <property type="match status" value="1"/>
</dbReference>
<keyword evidence="4 8" id="KW-0732">Signal</keyword>
<dbReference type="Pfam" id="PF00686">
    <property type="entry name" value="CBM_20"/>
    <property type="match status" value="1"/>
</dbReference>
<dbReference type="InterPro" id="IPR013783">
    <property type="entry name" value="Ig-like_fold"/>
</dbReference>
<evidence type="ECO:0000256" key="1">
    <source>
        <dbReference type="ARBA" id="ARBA00001913"/>
    </source>
</evidence>
<protein>
    <submittedName>
        <fullName evidence="10">IPT/TIG domain-containing protein</fullName>
    </submittedName>
</protein>
<dbReference type="SMART" id="SM01065">
    <property type="entry name" value="CBM_2"/>
    <property type="match status" value="1"/>
</dbReference>
<dbReference type="KEGG" id="vgu:HYG85_09955"/>